<dbReference type="InterPro" id="IPR023485">
    <property type="entry name" value="Ptyr_pPase"/>
</dbReference>
<proteinExistence type="inferred from homology"/>
<protein>
    <submittedName>
        <fullName evidence="6">Low molecular weight protein-tyrosine-phosphatase etp</fullName>
        <ecNumber evidence="6">3.1.3.48</ecNumber>
    </submittedName>
</protein>
<comment type="similarity">
    <text evidence="1">Belongs to the low molecular weight phosphotyrosine protein phosphatase family.</text>
</comment>
<dbReference type="Proteomes" id="UP000427071">
    <property type="component" value="Chromosome"/>
</dbReference>
<dbReference type="EC" id="3.1.3.48" evidence="6"/>
<dbReference type="EMBL" id="CP046452">
    <property type="protein sequence ID" value="QGU01018.1"/>
    <property type="molecule type" value="Genomic_DNA"/>
</dbReference>
<organism evidence="6 7">
    <name type="scientific">Corynebacterium kalinowskii</name>
    <dbReference type="NCBI Taxonomy" id="2675216"/>
    <lineage>
        <taxon>Bacteria</taxon>
        <taxon>Bacillati</taxon>
        <taxon>Actinomycetota</taxon>
        <taxon>Actinomycetes</taxon>
        <taxon>Mycobacteriales</taxon>
        <taxon>Corynebacteriaceae</taxon>
        <taxon>Corynebacterium</taxon>
    </lineage>
</organism>
<name>A0A6B8VZN8_9CORY</name>
<evidence type="ECO:0000256" key="3">
    <source>
        <dbReference type="ARBA" id="ARBA00022912"/>
    </source>
</evidence>
<dbReference type="AlphaFoldDB" id="A0A6B8VZN8"/>
<keyword evidence="7" id="KW-1185">Reference proteome</keyword>
<evidence type="ECO:0000313" key="6">
    <source>
        <dbReference type="EMBL" id="QGU01018.1"/>
    </source>
</evidence>
<keyword evidence="2 6" id="KW-0378">Hydrolase</keyword>
<dbReference type="PANTHER" id="PTHR11717:SF31">
    <property type="entry name" value="LOW MOLECULAR WEIGHT PROTEIN-TYROSINE-PHOSPHATASE ETP-RELATED"/>
    <property type="match status" value="1"/>
</dbReference>
<evidence type="ECO:0000256" key="2">
    <source>
        <dbReference type="ARBA" id="ARBA00022801"/>
    </source>
</evidence>
<evidence type="ECO:0000256" key="4">
    <source>
        <dbReference type="PIRSR" id="PIRSR617867-1"/>
    </source>
</evidence>
<keyword evidence="3" id="KW-0904">Protein phosphatase</keyword>
<reference evidence="7" key="1">
    <citation type="submission" date="2019-11" db="EMBL/GenBank/DDBJ databases">
        <title>Complete genome sequence of Corynebacterium kalinowskii 1959, a novel Corynebacterium species isolated from soil of a small paddock in Vilsendorf, Germany.</title>
        <authorList>
            <person name="Schaffert L."/>
            <person name="Ruwe M."/>
            <person name="Milse J."/>
            <person name="Hanuschka K."/>
            <person name="Ortseifen V."/>
            <person name="Droste J."/>
            <person name="Brandt D."/>
            <person name="Schlueter L."/>
            <person name="Kutter Y."/>
            <person name="Vinke S."/>
            <person name="Viehoefer P."/>
            <person name="Jacob L."/>
            <person name="Luebke N.-C."/>
            <person name="Schulte-Berndt E."/>
            <person name="Hain C."/>
            <person name="Linder M."/>
            <person name="Schmidt P."/>
            <person name="Wollenschlaeger L."/>
            <person name="Luttermann T."/>
            <person name="Thieme E."/>
            <person name="Hassa J."/>
            <person name="Haak M."/>
            <person name="Wittchen M."/>
            <person name="Mentz A."/>
            <person name="Persicke M."/>
            <person name="Busche T."/>
            <person name="Ruckert C."/>
        </authorList>
    </citation>
    <scope>NUCLEOTIDE SEQUENCE [LARGE SCALE GENOMIC DNA]</scope>
    <source>
        <strain evidence="7">1959</strain>
    </source>
</reference>
<evidence type="ECO:0000313" key="7">
    <source>
        <dbReference type="Proteomes" id="UP000427071"/>
    </source>
</evidence>
<feature type="domain" description="Phosphotyrosine protein phosphatase I" evidence="5">
    <location>
        <begin position="5"/>
        <end position="131"/>
    </location>
</feature>
<feature type="active site" description="Nucleophile" evidence="4">
    <location>
        <position position="11"/>
    </location>
</feature>
<dbReference type="InterPro" id="IPR017867">
    <property type="entry name" value="Tyr_phospatase_low_mol_wt"/>
</dbReference>
<dbReference type="PANTHER" id="PTHR11717">
    <property type="entry name" value="LOW MOLECULAR WEIGHT PROTEIN TYROSINE PHOSPHATASE"/>
    <property type="match status" value="1"/>
</dbReference>
<feature type="active site" evidence="4">
    <location>
        <position position="17"/>
    </location>
</feature>
<dbReference type="KEGG" id="ckw:CKALI_00585"/>
<dbReference type="InterPro" id="IPR036196">
    <property type="entry name" value="Ptyr_pPase_sf"/>
</dbReference>
<accession>A0A6B8VZN8</accession>
<sequence>MPETFNILTVCTGNICRSPLAEQLLRQKLESVAEVQVASAGIQAMVGHPMPEESLRLAKENAIADPEAHSARQLTEEMVEHSDLVLAMDRSHRKSIVELSPRSAKKTFTVRDLARLIEVTTDLDLENELQTSGGDTRERLIAALEAARLGRSDLTPLADPSSEDIIDPFQRDKATYHKSAAQLIPAIETISNYLLKALVV</sequence>
<evidence type="ECO:0000259" key="5">
    <source>
        <dbReference type="SMART" id="SM00226"/>
    </source>
</evidence>
<dbReference type="GO" id="GO:0004725">
    <property type="term" value="F:protein tyrosine phosphatase activity"/>
    <property type="evidence" value="ECO:0007669"/>
    <property type="project" value="UniProtKB-EC"/>
</dbReference>
<dbReference type="Pfam" id="PF01451">
    <property type="entry name" value="LMWPc"/>
    <property type="match status" value="1"/>
</dbReference>
<dbReference type="RefSeq" id="WP_156191457.1">
    <property type="nucleotide sequence ID" value="NZ_CP046452.1"/>
</dbReference>
<dbReference type="SUPFAM" id="SSF52788">
    <property type="entry name" value="Phosphotyrosine protein phosphatases I"/>
    <property type="match status" value="1"/>
</dbReference>
<dbReference type="SMART" id="SM00226">
    <property type="entry name" value="LMWPc"/>
    <property type="match status" value="1"/>
</dbReference>
<gene>
    <name evidence="6" type="primary">etp</name>
    <name evidence="6" type="ORF">CKALI_00585</name>
</gene>
<dbReference type="PRINTS" id="PR00719">
    <property type="entry name" value="LMWPTPASE"/>
</dbReference>
<dbReference type="InterPro" id="IPR050438">
    <property type="entry name" value="LMW_PTPase"/>
</dbReference>
<dbReference type="Gene3D" id="3.40.50.2300">
    <property type="match status" value="1"/>
</dbReference>
<evidence type="ECO:0000256" key="1">
    <source>
        <dbReference type="ARBA" id="ARBA00011063"/>
    </source>
</evidence>